<dbReference type="CDD" id="cd00200">
    <property type="entry name" value="WD40"/>
    <property type="match status" value="1"/>
</dbReference>
<dbReference type="PRINTS" id="PR00320">
    <property type="entry name" value="GPROTEINBRPT"/>
</dbReference>
<feature type="repeat" description="WD" evidence="3">
    <location>
        <begin position="766"/>
        <end position="808"/>
    </location>
</feature>
<feature type="repeat" description="WD" evidence="3">
    <location>
        <begin position="809"/>
        <end position="844"/>
    </location>
</feature>
<dbReference type="PROSITE" id="PS50294">
    <property type="entry name" value="WD_REPEATS_REGION"/>
    <property type="match status" value="7"/>
</dbReference>
<dbReference type="InterPro" id="IPR019775">
    <property type="entry name" value="WD40_repeat_CS"/>
</dbReference>
<comment type="caution">
    <text evidence="6">The sequence shown here is derived from an EMBL/GenBank/DDBJ whole genome shotgun (WGS) entry which is preliminary data.</text>
</comment>
<dbReference type="PANTHER" id="PTHR19879:SF9">
    <property type="entry name" value="TRANSCRIPTION INITIATION FACTOR TFIID SUBUNIT 5"/>
    <property type="match status" value="1"/>
</dbReference>
<dbReference type="EMBL" id="JAACJK010000003">
    <property type="protein sequence ID" value="KAF5340750.1"/>
    <property type="molecule type" value="Genomic_DNA"/>
</dbReference>
<feature type="coiled-coil region" evidence="4">
    <location>
        <begin position="266"/>
        <end position="297"/>
    </location>
</feature>
<keyword evidence="2" id="KW-0677">Repeat</keyword>
<dbReference type="SUPFAM" id="SSF50998">
    <property type="entry name" value="Quinoprotein alcohol dehydrogenase-like"/>
    <property type="match status" value="1"/>
</dbReference>
<evidence type="ECO:0000256" key="4">
    <source>
        <dbReference type="SAM" id="Coils"/>
    </source>
</evidence>
<dbReference type="AlphaFoldDB" id="A0A8H5FKP4"/>
<dbReference type="InterPro" id="IPR001680">
    <property type="entry name" value="WD40_rpt"/>
</dbReference>
<dbReference type="InterPro" id="IPR015943">
    <property type="entry name" value="WD40/YVTN_repeat-like_dom_sf"/>
</dbReference>
<dbReference type="InterPro" id="IPR027417">
    <property type="entry name" value="P-loop_NTPase"/>
</dbReference>
<sequence>MVEHTIVVLGRIDAGKTTFIKAVQHAVDADIPGPPATEIPTLGIKEYSITLPDGRSLTFLDTPGFDGYQPGERAKETEEILQMLEEHLASNGQSTPVSHVILFLNANDMATTELKGRARRAFERLFSNAQVVCVTTRWDQIDEDDGPHITAEDAQNKEEDLYASAKSSGSLLEYLHDVRRNPAGEVLRFRSGLTSEAYSSPRDVMLKLFAGPGSDGTLEERLATVTKERDELAAKYDLLLQKQQTPTTANDAAPPQDTFRIPRTRRQRLLDTIEKFSAQVTEMIEELEREALDVADECAADRATYEAASAAMKEAEGRLGKRTERMKVADEERACLNRERDTLREQEQSLTKQLDEFGTKAALGVLPSVKERLSLRLKQTQTSLEDMEGWISTAENYYQDGRQEVEQAAVETEKWKHIKQEKEGDLNGWLSLESERLLKDQESIRELQAALFPSLDAMREGLKDIWGGNLRDNPVFREGLDGYTIKPEIAEHPEVWAPVIEAFYETQVALSLTQKMAKFHLEVVQRLKVREDMVEPEWKKAVEHIFLHEELPPPPPPLTGHSSYVYAVAFSWDGMRIVSGSGDNTVRIWDALTGKVQTVLGGHSGTVRSVAFSPDGKHIVSGSRDKSVRVWDVLTGRVERVLAGHTGYVWSVDFSVDGSQVVSGSGDKTVRIWDPSSGQVLRILEGHTNSVYSVAFIGKGSRIVSGSADKTVRVWDTLTTVHTVLKGDSDVWSVAASEGGLRIVTGSYDGMVRVWDVMTGRVLRVLEGHRNCVRSVALSRDVGLWIVSGSYDKTLRVWDASTGAVGSVREEHSNVINTVAFSRDGRRIASGSDDMTVRVWDVASLTSAPHVT</sequence>
<dbReference type="InterPro" id="IPR020472">
    <property type="entry name" value="WD40_PAC1"/>
</dbReference>
<feature type="repeat" description="WD" evidence="3">
    <location>
        <begin position="558"/>
        <end position="599"/>
    </location>
</feature>
<dbReference type="PANTHER" id="PTHR19879">
    <property type="entry name" value="TRANSCRIPTION INITIATION FACTOR TFIID"/>
    <property type="match status" value="1"/>
</dbReference>
<keyword evidence="1 3" id="KW-0853">WD repeat</keyword>
<dbReference type="InterPro" id="IPR011047">
    <property type="entry name" value="Quinoprotein_ADH-like_sf"/>
</dbReference>
<name>A0A8H5FKP4_9AGAR</name>
<dbReference type="Gene3D" id="2.130.10.10">
    <property type="entry name" value="YVTN repeat-like/Quinoprotein amine dehydrogenase"/>
    <property type="match status" value="3"/>
</dbReference>
<dbReference type="Pfam" id="PF01926">
    <property type="entry name" value="MMR_HSR1"/>
    <property type="match status" value="1"/>
</dbReference>
<reference evidence="6 7" key="1">
    <citation type="journal article" date="2020" name="ISME J.">
        <title>Uncovering the hidden diversity of litter-decomposition mechanisms in mushroom-forming fungi.</title>
        <authorList>
            <person name="Floudas D."/>
            <person name="Bentzer J."/>
            <person name="Ahren D."/>
            <person name="Johansson T."/>
            <person name="Persson P."/>
            <person name="Tunlid A."/>
        </authorList>
    </citation>
    <scope>NUCLEOTIDE SEQUENCE [LARGE SCALE GENOMIC DNA]</scope>
    <source>
        <strain evidence="6 7">CBS 175.51</strain>
    </source>
</reference>
<dbReference type="PROSITE" id="PS00678">
    <property type="entry name" value="WD_REPEATS_1"/>
    <property type="match status" value="4"/>
</dbReference>
<feature type="repeat" description="WD" evidence="3">
    <location>
        <begin position="642"/>
        <end position="683"/>
    </location>
</feature>
<dbReference type="GO" id="GO:0005525">
    <property type="term" value="F:GTP binding"/>
    <property type="evidence" value="ECO:0007669"/>
    <property type="project" value="InterPro"/>
</dbReference>
<evidence type="ECO:0000259" key="5">
    <source>
        <dbReference type="Pfam" id="PF01926"/>
    </source>
</evidence>
<dbReference type="PROSITE" id="PS50082">
    <property type="entry name" value="WD_REPEATS_2"/>
    <property type="match status" value="7"/>
</dbReference>
<protein>
    <recommendedName>
        <fullName evidence="5">G domain-containing protein</fullName>
    </recommendedName>
</protein>
<evidence type="ECO:0000256" key="2">
    <source>
        <dbReference type="ARBA" id="ARBA00022737"/>
    </source>
</evidence>
<keyword evidence="4" id="KW-0175">Coiled coil</keyword>
<dbReference type="Proteomes" id="UP000541558">
    <property type="component" value="Unassembled WGS sequence"/>
</dbReference>
<accession>A0A8H5FKP4</accession>
<proteinExistence type="predicted"/>
<feature type="repeat" description="WD" evidence="3">
    <location>
        <begin position="724"/>
        <end position="765"/>
    </location>
</feature>
<evidence type="ECO:0000256" key="3">
    <source>
        <dbReference type="PROSITE-ProRule" id="PRU00221"/>
    </source>
</evidence>
<dbReference type="OrthoDB" id="3100778at2759"/>
<feature type="repeat" description="WD" evidence="3">
    <location>
        <begin position="600"/>
        <end position="641"/>
    </location>
</feature>
<dbReference type="CDD" id="cd00882">
    <property type="entry name" value="Ras_like_GTPase"/>
    <property type="match status" value="1"/>
</dbReference>
<evidence type="ECO:0000313" key="6">
    <source>
        <dbReference type="EMBL" id="KAF5340750.1"/>
    </source>
</evidence>
<dbReference type="InterPro" id="IPR006073">
    <property type="entry name" value="GTP-bd"/>
</dbReference>
<evidence type="ECO:0000313" key="7">
    <source>
        <dbReference type="Proteomes" id="UP000541558"/>
    </source>
</evidence>
<feature type="repeat" description="WD" evidence="3">
    <location>
        <begin position="684"/>
        <end position="716"/>
    </location>
</feature>
<dbReference type="Gene3D" id="3.40.50.300">
    <property type="entry name" value="P-loop containing nucleotide triphosphate hydrolases"/>
    <property type="match status" value="1"/>
</dbReference>
<gene>
    <name evidence="6" type="ORF">D9611_007391</name>
</gene>
<dbReference type="SUPFAM" id="SSF52540">
    <property type="entry name" value="P-loop containing nucleoside triphosphate hydrolases"/>
    <property type="match status" value="1"/>
</dbReference>
<evidence type="ECO:0000256" key="1">
    <source>
        <dbReference type="ARBA" id="ARBA00022574"/>
    </source>
</evidence>
<keyword evidence="7" id="KW-1185">Reference proteome</keyword>
<feature type="coiled-coil region" evidence="4">
    <location>
        <begin position="326"/>
        <end position="356"/>
    </location>
</feature>
<dbReference type="Pfam" id="PF00400">
    <property type="entry name" value="WD40"/>
    <property type="match status" value="7"/>
</dbReference>
<feature type="domain" description="G" evidence="5">
    <location>
        <begin position="6"/>
        <end position="94"/>
    </location>
</feature>
<dbReference type="SMART" id="SM00320">
    <property type="entry name" value="WD40"/>
    <property type="match status" value="7"/>
</dbReference>
<organism evidence="6 7">
    <name type="scientific">Ephemerocybe angulata</name>
    <dbReference type="NCBI Taxonomy" id="980116"/>
    <lineage>
        <taxon>Eukaryota</taxon>
        <taxon>Fungi</taxon>
        <taxon>Dikarya</taxon>
        <taxon>Basidiomycota</taxon>
        <taxon>Agaricomycotina</taxon>
        <taxon>Agaricomycetes</taxon>
        <taxon>Agaricomycetidae</taxon>
        <taxon>Agaricales</taxon>
        <taxon>Agaricineae</taxon>
        <taxon>Psathyrellaceae</taxon>
        <taxon>Ephemerocybe</taxon>
    </lineage>
</organism>